<sequence>MPFFNRAHYTSDTTRFIDQLKKDNPAIEEGQRAGRALLWDKKVDRDAWQDYDAGDVAQKPYVYQTDASKF</sequence>
<dbReference type="InterPro" id="IPR021853">
    <property type="entry name" value="DUF3460"/>
</dbReference>
<dbReference type="Proteomes" id="UP000247540">
    <property type="component" value="Unassembled WGS sequence"/>
</dbReference>
<dbReference type="OrthoDB" id="5296692at2"/>
<name>A0A318SIZ0_9BURK</name>
<keyword evidence="2" id="KW-1185">Reference proteome</keyword>
<proteinExistence type="predicted"/>
<organism evidence="1 2">
    <name type="scientific">Xylophilus ampelinus</name>
    <dbReference type="NCBI Taxonomy" id="54067"/>
    <lineage>
        <taxon>Bacteria</taxon>
        <taxon>Pseudomonadati</taxon>
        <taxon>Pseudomonadota</taxon>
        <taxon>Betaproteobacteria</taxon>
        <taxon>Burkholderiales</taxon>
        <taxon>Xylophilus</taxon>
    </lineage>
</organism>
<dbReference type="EMBL" id="QJTC01000018">
    <property type="protein sequence ID" value="PYE75954.1"/>
    <property type="molecule type" value="Genomic_DNA"/>
</dbReference>
<accession>A0A318SIZ0</accession>
<dbReference type="AlphaFoldDB" id="A0A318SIZ0"/>
<dbReference type="Pfam" id="PF11943">
    <property type="entry name" value="DUF3460"/>
    <property type="match status" value="1"/>
</dbReference>
<reference evidence="1 2" key="1">
    <citation type="submission" date="2018-06" db="EMBL/GenBank/DDBJ databases">
        <title>Genomic Encyclopedia of Type Strains, Phase III (KMG-III): the genomes of soil and plant-associated and newly described type strains.</title>
        <authorList>
            <person name="Whitman W."/>
        </authorList>
    </citation>
    <scope>NUCLEOTIDE SEQUENCE [LARGE SCALE GENOMIC DNA]</scope>
    <source>
        <strain evidence="1 2">CECT 7646</strain>
    </source>
</reference>
<comment type="caution">
    <text evidence="1">The sequence shown here is derived from an EMBL/GenBank/DDBJ whole genome shotgun (WGS) entry which is preliminary data.</text>
</comment>
<protein>
    <submittedName>
        <fullName evidence="1">Uncharacterized protein DUF3460</fullName>
    </submittedName>
</protein>
<gene>
    <name evidence="1" type="ORF">DFQ15_11880</name>
</gene>
<evidence type="ECO:0000313" key="1">
    <source>
        <dbReference type="EMBL" id="PYE75954.1"/>
    </source>
</evidence>
<dbReference type="RefSeq" id="WP_110466259.1">
    <property type="nucleotide sequence ID" value="NZ_JAMOFZ010000018.1"/>
</dbReference>
<evidence type="ECO:0000313" key="2">
    <source>
        <dbReference type="Proteomes" id="UP000247540"/>
    </source>
</evidence>